<dbReference type="InterPro" id="IPR014776">
    <property type="entry name" value="4pyrrole_Mease_sub2"/>
</dbReference>
<organism evidence="1 2">
    <name type="scientific">Jaapia argillacea MUCL 33604</name>
    <dbReference type="NCBI Taxonomy" id="933084"/>
    <lineage>
        <taxon>Eukaryota</taxon>
        <taxon>Fungi</taxon>
        <taxon>Dikarya</taxon>
        <taxon>Basidiomycota</taxon>
        <taxon>Agaricomycotina</taxon>
        <taxon>Agaricomycetes</taxon>
        <taxon>Agaricomycetidae</taxon>
        <taxon>Jaapiales</taxon>
        <taxon>Jaapiaceae</taxon>
        <taxon>Jaapia</taxon>
    </lineage>
</organism>
<evidence type="ECO:0000313" key="2">
    <source>
        <dbReference type="Proteomes" id="UP000027265"/>
    </source>
</evidence>
<reference evidence="2" key="1">
    <citation type="journal article" date="2014" name="Proc. Natl. Acad. Sci. U.S.A.">
        <title>Extensive sampling of basidiomycete genomes demonstrates inadequacy of the white-rot/brown-rot paradigm for wood decay fungi.</title>
        <authorList>
            <person name="Riley R."/>
            <person name="Salamov A.A."/>
            <person name="Brown D.W."/>
            <person name="Nagy L.G."/>
            <person name="Floudas D."/>
            <person name="Held B.W."/>
            <person name="Levasseur A."/>
            <person name="Lombard V."/>
            <person name="Morin E."/>
            <person name="Otillar R."/>
            <person name="Lindquist E.A."/>
            <person name="Sun H."/>
            <person name="LaButti K.M."/>
            <person name="Schmutz J."/>
            <person name="Jabbour D."/>
            <person name="Luo H."/>
            <person name="Baker S.E."/>
            <person name="Pisabarro A.G."/>
            <person name="Walton J.D."/>
            <person name="Blanchette R.A."/>
            <person name="Henrissat B."/>
            <person name="Martin F."/>
            <person name="Cullen D."/>
            <person name="Hibbett D.S."/>
            <person name="Grigoriev I.V."/>
        </authorList>
    </citation>
    <scope>NUCLEOTIDE SEQUENCE [LARGE SCALE GENOMIC DNA]</scope>
    <source>
        <strain evidence="2">MUCL 33604</strain>
    </source>
</reference>
<dbReference type="HOGENOM" id="CLU_1175571_0_0_1"/>
<dbReference type="EMBL" id="KL197722">
    <property type="protein sequence ID" value="KDQ56508.1"/>
    <property type="molecule type" value="Genomic_DNA"/>
</dbReference>
<dbReference type="STRING" id="933084.A0A067PNY2"/>
<protein>
    <submittedName>
        <fullName evidence="1">Uncharacterized protein</fullName>
    </submittedName>
</protein>
<dbReference type="InterPro" id="IPR035996">
    <property type="entry name" value="4pyrrol_Methylase_sf"/>
</dbReference>
<proteinExistence type="predicted"/>
<name>A0A067PNY2_9AGAM</name>
<dbReference type="AlphaFoldDB" id="A0A067PNY2"/>
<accession>A0A067PNY2</accession>
<evidence type="ECO:0000313" key="1">
    <source>
        <dbReference type="EMBL" id="KDQ56508.1"/>
    </source>
</evidence>
<keyword evidence="2" id="KW-1185">Reference proteome</keyword>
<gene>
    <name evidence="1" type="ORF">JAAARDRAFT_79457</name>
</gene>
<dbReference type="Gene3D" id="3.30.950.10">
    <property type="entry name" value="Methyltransferase, Cobalt-precorrin-4 Transmethylase, Domain 2"/>
    <property type="match status" value="1"/>
</dbReference>
<sequence>MVQKERLEEFYGKQLIIANHDMVELESDEILRDVEKEDVALLIVGDPFGFVPSTSAIAVSRVGSGDKHEQIVSGTLSELNGHPTEAFGEPLPSLVIVGKRVHPLEIEYAQEFAINKVNWWRVAETVYGCCKASYSIPSNNWRRPVANDLNRSCRNSISVSTTLSPGTISAIQRCPVELWSRIVEIISDDGHLGTNLPLVCRFFREVSDTIRLRAVRATFDVSNRTKIRSLFQMLCT</sequence>
<dbReference type="GO" id="GO:0008168">
    <property type="term" value="F:methyltransferase activity"/>
    <property type="evidence" value="ECO:0007669"/>
    <property type="project" value="InterPro"/>
</dbReference>
<dbReference type="GO" id="GO:0017183">
    <property type="term" value="P:protein histidyl modification to diphthamide"/>
    <property type="evidence" value="ECO:0007669"/>
    <property type="project" value="InterPro"/>
</dbReference>
<dbReference type="InterPro" id="IPR004551">
    <property type="entry name" value="Dphthn_synthase"/>
</dbReference>
<dbReference type="PANTHER" id="PTHR10882:SF0">
    <property type="entry name" value="DIPHTHINE METHYL ESTER SYNTHASE"/>
    <property type="match status" value="1"/>
</dbReference>
<dbReference type="InParanoid" id="A0A067PNY2"/>
<dbReference type="Proteomes" id="UP000027265">
    <property type="component" value="Unassembled WGS sequence"/>
</dbReference>
<dbReference type="SUPFAM" id="SSF53790">
    <property type="entry name" value="Tetrapyrrole methylase"/>
    <property type="match status" value="1"/>
</dbReference>
<dbReference type="OrthoDB" id="2516at2759"/>
<dbReference type="PANTHER" id="PTHR10882">
    <property type="entry name" value="DIPHTHINE SYNTHASE"/>
    <property type="match status" value="1"/>
</dbReference>